<dbReference type="InterPro" id="IPR036249">
    <property type="entry name" value="Thioredoxin-like_sf"/>
</dbReference>
<name>A0A2T7UQQ5_9RHOB</name>
<dbReference type="PROSITE" id="PS51352">
    <property type="entry name" value="THIOREDOXIN_2"/>
    <property type="match status" value="1"/>
</dbReference>
<dbReference type="EMBL" id="QDDR01000007">
    <property type="protein sequence ID" value="PVE46921.1"/>
    <property type="molecule type" value="Genomic_DNA"/>
</dbReference>
<dbReference type="Proteomes" id="UP000244810">
    <property type="component" value="Unassembled WGS sequence"/>
</dbReference>
<dbReference type="OrthoDB" id="9799347at2"/>
<evidence type="ECO:0000259" key="6">
    <source>
        <dbReference type="PROSITE" id="PS51352"/>
    </source>
</evidence>
<keyword evidence="5" id="KW-0472">Membrane</keyword>
<reference evidence="7 8" key="1">
    <citation type="journal article" date="2011" name="Syst. Appl. Microbiol.">
        <title>Defluviimonas denitrificans gen. nov., sp. nov., and Pararhodobacter aggregans gen. nov., sp. nov., non-phototrophic Rhodobacteraceae from the biofilter of a marine aquaculture.</title>
        <authorList>
            <person name="Foesel B.U."/>
            <person name="Drake H.L."/>
            <person name="Schramm A."/>
        </authorList>
    </citation>
    <scope>NUCLEOTIDE SEQUENCE [LARGE SCALE GENOMIC DNA]</scope>
    <source>
        <strain evidence="7 8">D1-19</strain>
    </source>
</reference>
<keyword evidence="8" id="KW-1185">Reference proteome</keyword>
<dbReference type="PROSITE" id="PS00194">
    <property type="entry name" value="THIOREDOXIN_1"/>
    <property type="match status" value="1"/>
</dbReference>
<gene>
    <name evidence="7" type="ORF">DDE23_14700</name>
</gene>
<keyword evidence="5" id="KW-0812">Transmembrane</keyword>
<feature type="transmembrane region" description="Helical" evidence="5">
    <location>
        <begin position="110"/>
        <end position="132"/>
    </location>
</feature>
<dbReference type="InterPro" id="IPR017937">
    <property type="entry name" value="Thioredoxin_CS"/>
</dbReference>
<keyword evidence="2" id="KW-0201">Cytochrome c-type biogenesis</keyword>
<organism evidence="7 8">
    <name type="scientific">Pararhodobacter aggregans</name>
    <dbReference type="NCBI Taxonomy" id="404875"/>
    <lineage>
        <taxon>Bacteria</taxon>
        <taxon>Pseudomonadati</taxon>
        <taxon>Pseudomonadota</taxon>
        <taxon>Alphaproteobacteria</taxon>
        <taxon>Rhodobacterales</taxon>
        <taxon>Paracoccaceae</taxon>
        <taxon>Pararhodobacter</taxon>
    </lineage>
</organism>
<dbReference type="CDD" id="cd02966">
    <property type="entry name" value="TlpA_like_family"/>
    <property type="match status" value="1"/>
</dbReference>
<evidence type="ECO:0000256" key="2">
    <source>
        <dbReference type="ARBA" id="ARBA00022748"/>
    </source>
</evidence>
<dbReference type="InterPro" id="IPR050553">
    <property type="entry name" value="Thioredoxin_ResA/DsbE_sf"/>
</dbReference>
<comment type="caution">
    <text evidence="7">The sequence shown here is derived from an EMBL/GenBank/DDBJ whole genome shotgun (WGS) entry which is preliminary data.</text>
</comment>
<dbReference type="PANTHER" id="PTHR42852:SF6">
    <property type="entry name" value="THIOL:DISULFIDE INTERCHANGE PROTEIN DSBE"/>
    <property type="match status" value="1"/>
</dbReference>
<dbReference type="GO" id="GO:0015036">
    <property type="term" value="F:disulfide oxidoreductase activity"/>
    <property type="evidence" value="ECO:0007669"/>
    <property type="project" value="UniProtKB-ARBA"/>
</dbReference>
<feature type="domain" description="Thioredoxin" evidence="6">
    <location>
        <begin position="126"/>
        <end position="268"/>
    </location>
</feature>
<dbReference type="InterPro" id="IPR013766">
    <property type="entry name" value="Thioredoxin_domain"/>
</dbReference>
<keyword evidence="4" id="KW-0676">Redox-active center</keyword>
<evidence type="ECO:0000256" key="1">
    <source>
        <dbReference type="ARBA" id="ARBA00004196"/>
    </source>
</evidence>
<dbReference type="GO" id="GO:0030313">
    <property type="term" value="C:cell envelope"/>
    <property type="evidence" value="ECO:0007669"/>
    <property type="project" value="UniProtKB-SubCell"/>
</dbReference>
<feature type="transmembrane region" description="Helical" evidence="5">
    <location>
        <begin position="84"/>
        <end position="103"/>
    </location>
</feature>
<evidence type="ECO:0000313" key="7">
    <source>
        <dbReference type="EMBL" id="PVE46921.1"/>
    </source>
</evidence>
<keyword evidence="5" id="KW-1133">Transmembrane helix</keyword>
<evidence type="ECO:0000313" key="8">
    <source>
        <dbReference type="Proteomes" id="UP000244810"/>
    </source>
</evidence>
<dbReference type="GO" id="GO:0017004">
    <property type="term" value="P:cytochrome complex assembly"/>
    <property type="evidence" value="ECO:0007669"/>
    <property type="project" value="UniProtKB-KW"/>
</dbReference>
<accession>A0A2T7UQQ5</accession>
<dbReference type="RefSeq" id="WP_107752493.1">
    <property type="nucleotide sequence ID" value="NZ_QBKF01000007.1"/>
</dbReference>
<dbReference type="GO" id="GO:0005886">
    <property type="term" value="C:plasma membrane"/>
    <property type="evidence" value="ECO:0007669"/>
    <property type="project" value="InterPro"/>
</dbReference>
<dbReference type="Pfam" id="PF01790">
    <property type="entry name" value="LGT"/>
    <property type="match status" value="1"/>
</dbReference>
<dbReference type="InterPro" id="IPR013740">
    <property type="entry name" value="Redoxin"/>
</dbReference>
<proteinExistence type="predicted"/>
<evidence type="ECO:0000256" key="4">
    <source>
        <dbReference type="ARBA" id="ARBA00023284"/>
    </source>
</evidence>
<dbReference type="InterPro" id="IPR001640">
    <property type="entry name" value="Lgt"/>
</dbReference>
<evidence type="ECO:0000256" key="5">
    <source>
        <dbReference type="SAM" id="Phobius"/>
    </source>
</evidence>
<dbReference type="PANTHER" id="PTHR42852">
    <property type="entry name" value="THIOL:DISULFIDE INTERCHANGE PROTEIN DSBE"/>
    <property type="match status" value="1"/>
</dbReference>
<evidence type="ECO:0000256" key="3">
    <source>
        <dbReference type="ARBA" id="ARBA00023157"/>
    </source>
</evidence>
<dbReference type="SUPFAM" id="SSF52833">
    <property type="entry name" value="Thioredoxin-like"/>
    <property type="match status" value="1"/>
</dbReference>
<dbReference type="Gene3D" id="3.40.30.10">
    <property type="entry name" value="Glutaredoxin"/>
    <property type="match status" value="1"/>
</dbReference>
<keyword evidence="3" id="KW-1015">Disulfide bond</keyword>
<protein>
    <submittedName>
        <fullName evidence="7">Thiol:disulfide interchange protein</fullName>
    </submittedName>
</protein>
<dbReference type="AlphaFoldDB" id="A0A2T7UQQ5"/>
<dbReference type="GO" id="GO:0042158">
    <property type="term" value="P:lipoprotein biosynthetic process"/>
    <property type="evidence" value="ECO:0007669"/>
    <property type="project" value="InterPro"/>
</dbReference>
<sequence length="271" mass="27937">MSAVQIGPLVFDIARFAAIVAAGVLVALGGLVEWLARRQGRPLPLPVGGAMLAWVLGARILHVYENRAVFAGEPLSALALWQGGFSVLGGFAGLGVLVLALLIRRPASGMALAGVLTLAAGAGLSVLAFAGAPAVTLPARAFAALEGPPVLLTRREGRPLVVNLWASWCPPCRREMPMMMALAAAHPGIDVVFANQGEDRGTIEDFLDLQGLDGTGIVLDPDSALMRELGAVGLPTTLFFDAEGRVSARATGEVSRAAMLSGMRAAGGDVE</sequence>
<comment type="subcellular location">
    <subcellularLocation>
        <location evidence="1">Cell envelope</location>
    </subcellularLocation>
</comment>
<feature type="transmembrane region" description="Helical" evidence="5">
    <location>
        <begin position="43"/>
        <end position="64"/>
    </location>
</feature>
<feature type="transmembrane region" description="Helical" evidence="5">
    <location>
        <begin position="16"/>
        <end position="36"/>
    </location>
</feature>
<dbReference type="Pfam" id="PF08534">
    <property type="entry name" value="Redoxin"/>
    <property type="match status" value="1"/>
</dbReference>
<dbReference type="GO" id="GO:0008961">
    <property type="term" value="F:phosphatidylglycerol-prolipoprotein diacylglyceryl transferase activity"/>
    <property type="evidence" value="ECO:0007669"/>
    <property type="project" value="InterPro"/>
</dbReference>